<name>A0A813I7U2_POLGL</name>
<dbReference type="AlphaFoldDB" id="A0A813I7U2"/>
<dbReference type="Proteomes" id="UP000626109">
    <property type="component" value="Unassembled WGS sequence"/>
</dbReference>
<accession>A0A813I7U2</accession>
<feature type="compositionally biased region" description="Polar residues" evidence="1">
    <location>
        <begin position="1"/>
        <end position="10"/>
    </location>
</feature>
<dbReference type="OrthoDB" id="424095at2759"/>
<feature type="region of interest" description="Disordered" evidence="1">
    <location>
        <begin position="1"/>
        <end position="32"/>
    </location>
</feature>
<dbReference type="EMBL" id="CAJNNW010005174">
    <property type="protein sequence ID" value="CAE8647172.1"/>
    <property type="molecule type" value="Genomic_DNA"/>
</dbReference>
<evidence type="ECO:0000313" key="2">
    <source>
        <dbReference type="EMBL" id="CAE8587272.1"/>
    </source>
</evidence>
<evidence type="ECO:0000256" key="1">
    <source>
        <dbReference type="SAM" id="MobiDB-lite"/>
    </source>
</evidence>
<evidence type="ECO:0000313" key="4">
    <source>
        <dbReference type="Proteomes" id="UP000626109"/>
    </source>
</evidence>
<proteinExistence type="predicted"/>
<dbReference type="EMBL" id="CAJNNV010002493">
    <property type="protein sequence ID" value="CAE8587272.1"/>
    <property type="molecule type" value="Genomic_DNA"/>
</dbReference>
<reference evidence="3" key="1">
    <citation type="submission" date="2021-02" db="EMBL/GenBank/DDBJ databases">
        <authorList>
            <person name="Dougan E. K."/>
            <person name="Rhodes N."/>
            <person name="Thang M."/>
            <person name="Chan C."/>
        </authorList>
    </citation>
    <scope>NUCLEOTIDE SEQUENCE</scope>
</reference>
<protein>
    <submittedName>
        <fullName evidence="3">Uncharacterized protein</fullName>
    </submittedName>
</protein>
<evidence type="ECO:0000313" key="3">
    <source>
        <dbReference type="EMBL" id="CAE8647172.1"/>
    </source>
</evidence>
<evidence type="ECO:0000313" key="5">
    <source>
        <dbReference type="Proteomes" id="UP000654075"/>
    </source>
</evidence>
<keyword evidence="5" id="KW-1185">Reference proteome</keyword>
<organism evidence="3 4">
    <name type="scientific">Polarella glacialis</name>
    <name type="common">Dinoflagellate</name>
    <dbReference type="NCBI Taxonomy" id="89957"/>
    <lineage>
        <taxon>Eukaryota</taxon>
        <taxon>Sar</taxon>
        <taxon>Alveolata</taxon>
        <taxon>Dinophyceae</taxon>
        <taxon>Suessiales</taxon>
        <taxon>Suessiaceae</taxon>
        <taxon>Polarella</taxon>
    </lineage>
</organism>
<sequence>MPYATGQSGQPLGRGGERGEVKPQQSRPAQHADHQFEGFFRGLGATSKQPTCSKRASTLGRLHNATHFAVGCHKWDEGARGPSTTHTTFTDPQVVYGTFDAPDKNMSVVELRQCNHEPKVHYRTEQRERFEDPGPQPRDKSMKALVSVFLGDDRPVLENQSRATHRWDEEENQRQAALRAAGAGVLIPTNPWPKPVRCNPITGGPRSTDVYDLGVDNRIRFDRVTQNSSSILMEAHVRNPIMGYHVPLSDYGAAPGMRTTMKLVDDVNAGVPPLRSLGALRPG</sequence>
<comment type="caution">
    <text evidence="3">The sequence shown here is derived from an EMBL/GenBank/DDBJ whole genome shotgun (WGS) entry which is preliminary data.</text>
</comment>
<dbReference type="Proteomes" id="UP000654075">
    <property type="component" value="Unassembled WGS sequence"/>
</dbReference>
<gene>
    <name evidence="2" type="ORF">PGLA1383_LOCUS6112</name>
    <name evidence="3" type="ORF">PGLA2088_LOCUS5445</name>
</gene>